<evidence type="ECO:0000259" key="1">
    <source>
        <dbReference type="Pfam" id="PF01464"/>
    </source>
</evidence>
<gene>
    <name evidence="2" type="primary">slt_10</name>
    <name evidence="2" type="ORF">GALL_245430</name>
</gene>
<comment type="caution">
    <text evidence="2">The sequence shown here is derived from an EMBL/GenBank/DDBJ whole genome shotgun (WGS) entry which is preliminary data.</text>
</comment>
<dbReference type="CDD" id="cd00254">
    <property type="entry name" value="LT-like"/>
    <property type="match status" value="1"/>
</dbReference>
<organism evidence="2">
    <name type="scientific">mine drainage metagenome</name>
    <dbReference type="NCBI Taxonomy" id="410659"/>
    <lineage>
        <taxon>unclassified sequences</taxon>
        <taxon>metagenomes</taxon>
        <taxon>ecological metagenomes</taxon>
    </lineage>
</organism>
<keyword evidence="2" id="KW-0456">Lyase</keyword>
<accession>A0A1J5RBM8</accession>
<feature type="domain" description="Transglycosylase SLT" evidence="1">
    <location>
        <begin position="39"/>
        <end position="140"/>
    </location>
</feature>
<dbReference type="InterPro" id="IPR008258">
    <property type="entry name" value="Transglycosylase_SLT_dom_1"/>
</dbReference>
<dbReference type="SUPFAM" id="SSF53955">
    <property type="entry name" value="Lysozyme-like"/>
    <property type="match status" value="1"/>
</dbReference>
<dbReference type="PANTHER" id="PTHR37423">
    <property type="entry name" value="SOLUBLE LYTIC MUREIN TRANSGLYCOSYLASE-RELATED"/>
    <property type="match status" value="1"/>
</dbReference>
<dbReference type="PANTHER" id="PTHR37423:SF2">
    <property type="entry name" value="MEMBRANE-BOUND LYTIC MUREIN TRANSGLYCOSYLASE C"/>
    <property type="match status" value="1"/>
</dbReference>
<name>A0A1J5RBM8_9ZZZZ</name>
<dbReference type="GO" id="GO:0016829">
    <property type="term" value="F:lyase activity"/>
    <property type="evidence" value="ECO:0007669"/>
    <property type="project" value="UniProtKB-KW"/>
</dbReference>
<dbReference type="Gene3D" id="1.10.530.10">
    <property type="match status" value="1"/>
</dbReference>
<dbReference type="AlphaFoldDB" id="A0A1J5RBM8"/>
<sequence length="222" mass="23677">MAAVLSLVAWPIGPTFAQAAVPLVPVERETAIDPFADFIAEAAQRFNIPAPWIRAVMRVESGGNVRSVSAKGAMGLMQIMPETWSRLHERYALGGDPYDPRANILAGTAYLREMFDRYGSPGFLAAYNTGPGRYDDYRASGRALPVETRSYLAALLPMIGDGAVGGSLIAKSTARSWSTAPLFVVRSEDASVGKPIAVTLFVGPWRAALPVAPNAPSSGPER</sequence>
<protein>
    <submittedName>
        <fullName evidence="2">Soluble lytic murein transglycosylase</fullName>
        <ecNumber evidence="2">4.2.2.-</ecNumber>
    </submittedName>
</protein>
<dbReference type="EMBL" id="MLJW01000206">
    <property type="protein sequence ID" value="OIQ93478.1"/>
    <property type="molecule type" value="Genomic_DNA"/>
</dbReference>
<reference evidence="2" key="1">
    <citation type="submission" date="2016-10" db="EMBL/GenBank/DDBJ databases">
        <title>Sequence of Gallionella enrichment culture.</title>
        <authorList>
            <person name="Poehlein A."/>
            <person name="Muehling M."/>
            <person name="Daniel R."/>
        </authorList>
    </citation>
    <scope>NUCLEOTIDE SEQUENCE</scope>
</reference>
<evidence type="ECO:0000313" key="2">
    <source>
        <dbReference type="EMBL" id="OIQ93478.1"/>
    </source>
</evidence>
<dbReference type="InterPro" id="IPR023346">
    <property type="entry name" value="Lysozyme-like_dom_sf"/>
</dbReference>
<dbReference type="EC" id="4.2.2.-" evidence="2"/>
<dbReference type="Pfam" id="PF01464">
    <property type="entry name" value="SLT"/>
    <property type="match status" value="1"/>
</dbReference>
<proteinExistence type="predicted"/>